<dbReference type="GO" id="GO:0006032">
    <property type="term" value="P:chitin catabolic process"/>
    <property type="evidence" value="ECO:0007669"/>
    <property type="project" value="InterPro"/>
</dbReference>
<proteinExistence type="predicted"/>
<dbReference type="InterPro" id="IPR000726">
    <property type="entry name" value="Glyco_hydro_19_cat"/>
</dbReference>
<evidence type="ECO:0000256" key="4">
    <source>
        <dbReference type="SAM" id="SignalP"/>
    </source>
</evidence>
<dbReference type="CDD" id="cd00325">
    <property type="entry name" value="chitinase_GH19"/>
    <property type="match status" value="1"/>
</dbReference>
<reference evidence="6 7" key="1">
    <citation type="submission" date="2016-10" db="EMBL/GenBank/DDBJ databases">
        <title>The genome of Paramicrosporidium saccamoebae is the missing link in understanding Cryptomycota and Microsporidia evolution.</title>
        <authorList>
            <person name="Quandt C.A."/>
            <person name="Beaudet D."/>
            <person name="Corsaro D."/>
            <person name="Michel R."/>
            <person name="Corradi N."/>
            <person name="James T."/>
        </authorList>
    </citation>
    <scope>NUCLEOTIDE SEQUENCE [LARGE SCALE GENOMIC DNA]</scope>
    <source>
        <strain evidence="6 7">KSL3</strain>
    </source>
</reference>
<feature type="region of interest" description="Disordered" evidence="3">
    <location>
        <begin position="30"/>
        <end position="145"/>
    </location>
</feature>
<comment type="caution">
    <text evidence="6">The sequence shown here is derived from an EMBL/GenBank/DDBJ whole genome shotgun (WGS) entry which is preliminary data.</text>
</comment>
<dbReference type="OrthoDB" id="5985073at2759"/>
<dbReference type="Gene3D" id="1.10.530.10">
    <property type="match status" value="1"/>
</dbReference>
<dbReference type="InterPro" id="IPR023346">
    <property type="entry name" value="Lysozyme-like_dom_sf"/>
</dbReference>
<keyword evidence="7" id="KW-1185">Reference proteome</keyword>
<name>A0A2H9TFF8_9FUNG</name>
<organism evidence="6 7">
    <name type="scientific">Paramicrosporidium saccamoebae</name>
    <dbReference type="NCBI Taxonomy" id="1246581"/>
    <lineage>
        <taxon>Eukaryota</taxon>
        <taxon>Fungi</taxon>
        <taxon>Fungi incertae sedis</taxon>
        <taxon>Cryptomycota</taxon>
        <taxon>Cryptomycota incertae sedis</taxon>
        <taxon>Paramicrosporidium</taxon>
    </lineage>
</organism>
<keyword evidence="1" id="KW-0611">Plant defense</keyword>
<feature type="compositionally biased region" description="Low complexity" evidence="3">
    <location>
        <begin position="49"/>
        <end position="132"/>
    </location>
</feature>
<dbReference type="AlphaFoldDB" id="A0A2H9TFF8"/>
<protein>
    <submittedName>
        <fullName evidence="6">Lysozyme-like domain-containing protein</fullName>
    </submittedName>
</protein>
<evidence type="ECO:0000256" key="3">
    <source>
        <dbReference type="SAM" id="MobiDB-lite"/>
    </source>
</evidence>
<dbReference type="GO" id="GO:0004568">
    <property type="term" value="F:chitinase activity"/>
    <property type="evidence" value="ECO:0007669"/>
    <property type="project" value="InterPro"/>
</dbReference>
<dbReference type="PANTHER" id="PTHR22595:SF79">
    <property type="entry name" value="CHITINASE 12"/>
    <property type="match status" value="1"/>
</dbReference>
<evidence type="ECO:0000313" key="6">
    <source>
        <dbReference type="EMBL" id="PJF16507.1"/>
    </source>
</evidence>
<dbReference type="Pfam" id="PF00182">
    <property type="entry name" value="Glyco_hydro_19"/>
    <property type="match status" value="1"/>
</dbReference>
<accession>A0A2H9TFF8</accession>
<dbReference type="GO" id="GO:0006952">
    <property type="term" value="P:defense response"/>
    <property type="evidence" value="ECO:0007669"/>
    <property type="project" value="UniProtKB-KW"/>
</dbReference>
<keyword evidence="2" id="KW-1015">Disulfide bond</keyword>
<dbReference type="EMBL" id="MTSL01000219">
    <property type="protein sequence ID" value="PJF16507.1"/>
    <property type="molecule type" value="Genomic_DNA"/>
</dbReference>
<dbReference type="GO" id="GO:0016998">
    <property type="term" value="P:cell wall macromolecule catabolic process"/>
    <property type="evidence" value="ECO:0007669"/>
    <property type="project" value="InterPro"/>
</dbReference>
<dbReference type="Proteomes" id="UP000240830">
    <property type="component" value="Unassembled WGS sequence"/>
</dbReference>
<feature type="compositionally biased region" description="Gly residues" evidence="3">
    <location>
        <begin position="37"/>
        <end position="48"/>
    </location>
</feature>
<evidence type="ECO:0000313" key="7">
    <source>
        <dbReference type="Proteomes" id="UP000240830"/>
    </source>
</evidence>
<feature type="signal peptide" evidence="4">
    <location>
        <begin position="1"/>
        <end position="19"/>
    </location>
</feature>
<evidence type="ECO:0000256" key="1">
    <source>
        <dbReference type="ARBA" id="ARBA00022821"/>
    </source>
</evidence>
<sequence length="305" mass="30416">MKPTLLLPTLAVFLQYTIALPVNGPDLGKSNFQELLKGGGSGGGGGGAAPSSNAPAGDAPTSSAPASNAPAGGAPSGSAPSPSCTPTAASAGGSSSTPAAPAASGASSPSGSASSGSTPSGSTPSGSASSGGASSGGGGGGQEPTFEQFVAAINGYAKTSAGGTPPAPSKDIYDAYVKNVSKDMSLKEQALFLANVIWETAGLQHFEEVACKTGSCAYGKYYGRGCLQLTWDYNYKEASTDIYKDDRLVTDPSLAAKPEGAWRTALWFWNKRVAPKIKETKAADNYLLGHTWGIATGSPGKMDGC</sequence>
<dbReference type="SUPFAM" id="SSF53955">
    <property type="entry name" value="Lysozyme-like"/>
    <property type="match status" value="1"/>
</dbReference>
<feature type="chain" id="PRO_5014130473" evidence="4">
    <location>
        <begin position="20"/>
        <end position="305"/>
    </location>
</feature>
<feature type="domain" description="Glycoside hydrolase family 19 catalytic" evidence="5">
    <location>
        <begin position="213"/>
        <end position="276"/>
    </location>
</feature>
<gene>
    <name evidence="6" type="ORF">PSACC_03694</name>
</gene>
<evidence type="ECO:0000259" key="5">
    <source>
        <dbReference type="Pfam" id="PF00182"/>
    </source>
</evidence>
<keyword evidence="4" id="KW-0732">Signal</keyword>
<feature type="compositionally biased region" description="Gly residues" evidence="3">
    <location>
        <begin position="133"/>
        <end position="142"/>
    </location>
</feature>
<dbReference type="PANTHER" id="PTHR22595">
    <property type="entry name" value="CHITINASE-RELATED"/>
    <property type="match status" value="1"/>
</dbReference>
<evidence type="ECO:0000256" key="2">
    <source>
        <dbReference type="ARBA" id="ARBA00023157"/>
    </source>
</evidence>